<keyword evidence="3" id="KW-0328">Glycosyltransferase</keyword>
<keyword evidence="4" id="KW-0808">Transferase</keyword>
<dbReference type="EMBL" id="JACXLC010000001">
    <property type="protein sequence ID" value="MBD2842739.1"/>
    <property type="molecule type" value="Genomic_DNA"/>
</dbReference>
<evidence type="ECO:0000259" key="6">
    <source>
        <dbReference type="Pfam" id="PF00535"/>
    </source>
</evidence>
<name>A0ABR8KPX7_9SPHN</name>
<protein>
    <submittedName>
        <fullName evidence="7">Glycosyltransferase</fullName>
    </submittedName>
</protein>
<accession>A0ABR8KPX7</accession>
<comment type="subcellular location">
    <subcellularLocation>
        <location evidence="1">Cell membrane</location>
    </subcellularLocation>
</comment>
<evidence type="ECO:0000256" key="2">
    <source>
        <dbReference type="ARBA" id="ARBA00022475"/>
    </source>
</evidence>
<keyword evidence="5" id="KW-0472">Membrane</keyword>
<dbReference type="InterPro" id="IPR001173">
    <property type="entry name" value="Glyco_trans_2-like"/>
</dbReference>
<proteinExistence type="predicted"/>
<evidence type="ECO:0000256" key="3">
    <source>
        <dbReference type="ARBA" id="ARBA00022676"/>
    </source>
</evidence>
<keyword evidence="8" id="KW-1185">Reference proteome</keyword>
<evidence type="ECO:0000256" key="4">
    <source>
        <dbReference type="ARBA" id="ARBA00022679"/>
    </source>
</evidence>
<dbReference type="PANTHER" id="PTHR43646">
    <property type="entry name" value="GLYCOSYLTRANSFERASE"/>
    <property type="match status" value="1"/>
</dbReference>
<keyword evidence="2" id="KW-1003">Cell membrane</keyword>
<dbReference type="PANTHER" id="PTHR43646:SF2">
    <property type="entry name" value="GLYCOSYLTRANSFERASE 2-LIKE DOMAIN-CONTAINING PROTEIN"/>
    <property type="match status" value="1"/>
</dbReference>
<evidence type="ECO:0000256" key="1">
    <source>
        <dbReference type="ARBA" id="ARBA00004236"/>
    </source>
</evidence>
<organism evidence="7 8">
    <name type="scientific">Erythrobacter rubeus</name>
    <dbReference type="NCBI Taxonomy" id="2760803"/>
    <lineage>
        <taxon>Bacteria</taxon>
        <taxon>Pseudomonadati</taxon>
        <taxon>Pseudomonadota</taxon>
        <taxon>Alphaproteobacteria</taxon>
        <taxon>Sphingomonadales</taxon>
        <taxon>Erythrobacteraceae</taxon>
        <taxon>Erythrobacter/Porphyrobacter group</taxon>
        <taxon>Erythrobacter</taxon>
    </lineage>
</organism>
<dbReference type="Proteomes" id="UP000635384">
    <property type="component" value="Unassembled WGS sequence"/>
</dbReference>
<dbReference type="Gene3D" id="3.90.550.10">
    <property type="entry name" value="Spore Coat Polysaccharide Biosynthesis Protein SpsA, Chain A"/>
    <property type="match status" value="1"/>
</dbReference>
<evidence type="ECO:0000256" key="5">
    <source>
        <dbReference type="ARBA" id="ARBA00023136"/>
    </source>
</evidence>
<dbReference type="InterPro" id="IPR029044">
    <property type="entry name" value="Nucleotide-diphossugar_trans"/>
</dbReference>
<comment type="caution">
    <text evidence="7">The sequence shown here is derived from an EMBL/GenBank/DDBJ whole genome shotgun (WGS) entry which is preliminary data.</text>
</comment>
<gene>
    <name evidence="7" type="ORF">IB285_10765</name>
</gene>
<feature type="domain" description="Glycosyltransferase 2-like" evidence="6">
    <location>
        <begin position="1"/>
        <end position="157"/>
    </location>
</feature>
<evidence type="ECO:0000313" key="7">
    <source>
        <dbReference type="EMBL" id="MBD2842739.1"/>
    </source>
</evidence>
<sequence>MPTLDEERALPATIAALRKLDPSPDEILLVDGGSQDATRAIAEEAGFECMTAPRKGRGAQINHGVEHASGEIVCVLHADSELPRDAVAVMRKVMSDRRTSLASFLPRLVGKRGTRWGSTLHNYVKTWYAPLLFRPHLFFRGVRLLFGDHAMFFRRVDFIEIGGCDERLSVMEEIGLCTNFAQLGRTRIVHRWVKTSDRRITKLGSLRANYIYLKVALMWSFGVREGLARHYPTIR</sequence>
<dbReference type="SUPFAM" id="SSF53448">
    <property type="entry name" value="Nucleotide-diphospho-sugar transferases"/>
    <property type="match status" value="1"/>
</dbReference>
<dbReference type="Pfam" id="PF00535">
    <property type="entry name" value="Glycos_transf_2"/>
    <property type="match status" value="1"/>
</dbReference>
<evidence type="ECO:0000313" key="8">
    <source>
        <dbReference type="Proteomes" id="UP000635384"/>
    </source>
</evidence>
<reference evidence="7 8" key="1">
    <citation type="submission" date="2020-09" db="EMBL/GenBank/DDBJ databases">
        <authorList>
            <person name="Yoon J.-W."/>
        </authorList>
    </citation>
    <scope>NUCLEOTIDE SEQUENCE [LARGE SCALE GENOMIC DNA]</scope>
    <source>
        <strain evidence="7 8">KMU-140</strain>
    </source>
</reference>